<sequence>MKIQRSLEITLIAICAALYAALGIATYLGLFTPILSTVRFWPSVFVPAIFSIAFSPMIGGVGAAIGIFISDMVVHGNPLLSLTVGVPANFLGFYTIGYLYRKLRDEKKIIMLIFSELLLTTLILVALLYFNLLDYSFLFAAIIAIIATALPAILLKGEDRRIVVSGSTGLMLGSAYIGIGVWVFSQFFTLPSGQAYLPGWAALVWFLWTYLTEIPFIAILTPPVVKVLKSSGITFGEEK</sequence>
<feature type="transmembrane region" description="Helical" evidence="1">
    <location>
        <begin position="79"/>
        <end position="100"/>
    </location>
</feature>
<dbReference type="Proteomes" id="UP000015543">
    <property type="component" value="Chromosome"/>
</dbReference>
<protein>
    <recommendedName>
        <fullName evidence="4">QueT transporter family protein</fullName>
    </recommendedName>
</protein>
<evidence type="ECO:0000313" key="3">
    <source>
        <dbReference type="Proteomes" id="UP000015543"/>
    </source>
</evidence>
<keyword evidence="3" id="KW-1185">Reference proteome</keyword>
<dbReference type="EMBL" id="CP006646">
    <property type="protein sequence ID" value="AGT35382.1"/>
    <property type="molecule type" value="Genomic_DNA"/>
</dbReference>
<reference evidence="2 3" key="1">
    <citation type="journal article" date="2013" name="Genome Announc.">
        <title>Complete Genomic Sequence of 'Thermofilum adornatus' Strain 1910bT, a Hyperthermophilic Anaerobic Organotrophic Crenarchaeon.</title>
        <authorList>
            <person name="Dominova I.N."/>
            <person name="Kublanov I.V."/>
            <person name="Podosokorskaya O.A."/>
            <person name="Derbikova K.S."/>
            <person name="Patrushev M.V."/>
            <person name="Toshchakov S.V."/>
        </authorList>
    </citation>
    <scope>NUCLEOTIDE SEQUENCE [LARGE SCALE GENOMIC DNA]</scope>
    <source>
        <strain evidence="3">1910b</strain>
    </source>
</reference>
<feature type="transmembrane region" description="Helical" evidence="1">
    <location>
        <begin position="109"/>
        <end position="130"/>
    </location>
</feature>
<proteinExistence type="predicted"/>
<dbReference type="HOGENOM" id="CLU_1212648_0_0_2"/>
<feature type="transmembrane region" description="Helical" evidence="1">
    <location>
        <begin position="44"/>
        <end position="67"/>
    </location>
</feature>
<keyword evidence="1" id="KW-0812">Transmembrane</keyword>
<dbReference type="PATRIC" id="fig|1365176.7.peg.1023"/>
<dbReference type="RefSeq" id="WP_020962688.1">
    <property type="nucleotide sequence ID" value="NC_022093.1"/>
</dbReference>
<evidence type="ECO:0000256" key="1">
    <source>
        <dbReference type="SAM" id="Phobius"/>
    </source>
</evidence>
<feature type="transmembrane region" description="Helical" evidence="1">
    <location>
        <begin position="162"/>
        <end position="185"/>
    </location>
</feature>
<organism evidence="2 3">
    <name type="scientific">Thermofilum adornatum</name>
    <dbReference type="NCBI Taxonomy" id="1365176"/>
    <lineage>
        <taxon>Archaea</taxon>
        <taxon>Thermoproteota</taxon>
        <taxon>Thermoprotei</taxon>
        <taxon>Thermofilales</taxon>
        <taxon>Thermofilaceae</taxon>
        <taxon>Thermofilum</taxon>
    </lineage>
</organism>
<dbReference type="eggNOG" id="arCOG09435">
    <property type="taxonomic scope" value="Archaea"/>
</dbReference>
<dbReference type="Gene3D" id="1.10.1760.20">
    <property type="match status" value="1"/>
</dbReference>
<dbReference type="GeneID" id="16573680"/>
<name>S6A5N4_9CREN</name>
<dbReference type="KEGG" id="thb:N186_05180"/>
<gene>
    <name evidence="2" type="ORF">N186_05180</name>
</gene>
<evidence type="ECO:0008006" key="4">
    <source>
        <dbReference type="Google" id="ProtNLM"/>
    </source>
</evidence>
<dbReference type="AlphaFoldDB" id="S6A5N4"/>
<keyword evidence="1" id="KW-0472">Membrane</keyword>
<evidence type="ECO:0000313" key="2">
    <source>
        <dbReference type="EMBL" id="AGT35382.1"/>
    </source>
</evidence>
<feature type="transmembrane region" description="Helical" evidence="1">
    <location>
        <begin position="6"/>
        <end position="32"/>
    </location>
</feature>
<keyword evidence="1" id="KW-1133">Transmembrane helix</keyword>
<accession>S6A5N4</accession>
<feature type="transmembrane region" description="Helical" evidence="1">
    <location>
        <begin position="136"/>
        <end position="155"/>
    </location>
</feature>
<feature type="transmembrane region" description="Helical" evidence="1">
    <location>
        <begin position="197"/>
        <end position="220"/>
    </location>
</feature>